<reference evidence="1" key="2">
    <citation type="journal article" date="2015" name="Fish Shellfish Immunol.">
        <title>Early steps in the European eel (Anguilla anguilla)-Vibrio vulnificus interaction in the gills: Role of the RtxA13 toxin.</title>
        <authorList>
            <person name="Callol A."/>
            <person name="Pajuelo D."/>
            <person name="Ebbesson L."/>
            <person name="Teles M."/>
            <person name="MacKenzie S."/>
            <person name="Amaro C."/>
        </authorList>
    </citation>
    <scope>NUCLEOTIDE SEQUENCE</scope>
</reference>
<evidence type="ECO:0000313" key="1">
    <source>
        <dbReference type="EMBL" id="JAH02788.1"/>
    </source>
</evidence>
<protein>
    <submittedName>
        <fullName evidence="1">Uncharacterized protein</fullName>
    </submittedName>
</protein>
<name>A0A0E9PG29_ANGAN</name>
<dbReference type="EMBL" id="GBXM01105789">
    <property type="protein sequence ID" value="JAH02788.1"/>
    <property type="molecule type" value="Transcribed_RNA"/>
</dbReference>
<proteinExistence type="predicted"/>
<organism evidence="1">
    <name type="scientific">Anguilla anguilla</name>
    <name type="common">European freshwater eel</name>
    <name type="synonym">Muraena anguilla</name>
    <dbReference type="NCBI Taxonomy" id="7936"/>
    <lineage>
        <taxon>Eukaryota</taxon>
        <taxon>Metazoa</taxon>
        <taxon>Chordata</taxon>
        <taxon>Craniata</taxon>
        <taxon>Vertebrata</taxon>
        <taxon>Euteleostomi</taxon>
        <taxon>Actinopterygii</taxon>
        <taxon>Neopterygii</taxon>
        <taxon>Teleostei</taxon>
        <taxon>Anguilliformes</taxon>
        <taxon>Anguillidae</taxon>
        <taxon>Anguilla</taxon>
    </lineage>
</organism>
<sequence>MPSWRIGLSLKRLLLLFTPSHLRSARTSLENVFP</sequence>
<reference evidence="1" key="1">
    <citation type="submission" date="2014-11" db="EMBL/GenBank/DDBJ databases">
        <authorList>
            <person name="Amaro Gonzalez C."/>
        </authorList>
    </citation>
    <scope>NUCLEOTIDE SEQUENCE</scope>
</reference>
<accession>A0A0E9PG29</accession>
<dbReference type="AlphaFoldDB" id="A0A0E9PG29"/>